<name>A0A7W7AKF2_9SPHN</name>
<dbReference type="Gene3D" id="3.30.2400.10">
    <property type="entry name" value="Major capsid protein gp5"/>
    <property type="match status" value="1"/>
</dbReference>
<feature type="chain" id="PRO_5031011749" evidence="2">
    <location>
        <begin position="20"/>
        <end position="455"/>
    </location>
</feature>
<dbReference type="EMBL" id="JACHNY010000005">
    <property type="protein sequence ID" value="MBB4618668.1"/>
    <property type="molecule type" value="Genomic_DNA"/>
</dbReference>
<keyword evidence="5" id="KW-1185">Reference proteome</keyword>
<evidence type="ECO:0000256" key="1">
    <source>
        <dbReference type="ARBA" id="ARBA00004328"/>
    </source>
</evidence>
<evidence type="ECO:0000313" key="4">
    <source>
        <dbReference type="EMBL" id="MBB4618668.1"/>
    </source>
</evidence>
<gene>
    <name evidence="4" type="ORF">GGQ96_002811</name>
</gene>
<dbReference type="SUPFAM" id="SSF56563">
    <property type="entry name" value="Major capsid protein gp5"/>
    <property type="match status" value="1"/>
</dbReference>
<dbReference type="AlphaFoldDB" id="A0A7W7AKF2"/>
<comment type="caution">
    <text evidence="4">The sequence shown here is derived from an EMBL/GenBank/DDBJ whole genome shotgun (WGS) entry which is preliminary data.</text>
</comment>
<dbReference type="NCBIfam" id="TIGR01554">
    <property type="entry name" value="major_cap_HK97"/>
    <property type="match status" value="1"/>
</dbReference>
<accession>A0A7W7AKF2</accession>
<protein>
    <submittedName>
        <fullName evidence="4">HK97 family phage major capsid protein</fullName>
    </submittedName>
</protein>
<evidence type="ECO:0000313" key="5">
    <source>
        <dbReference type="Proteomes" id="UP000574769"/>
    </source>
</evidence>
<keyword evidence="2" id="KW-0732">Signal</keyword>
<organism evidence="4 5">
    <name type="scientific">Sphingomonas abaci</name>
    <dbReference type="NCBI Taxonomy" id="237611"/>
    <lineage>
        <taxon>Bacteria</taxon>
        <taxon>Pseudomonadati</taxon>
        <taxon>Pseudomonadota</taxon>
        <taxon>Alphaproteobacteria</taxon>
        <taxon>Sphingomonadales</taxon>
        <taxon>Sphingomonadaceae</taxon>
        <taxon>Sphingomonas</taxon>
    </lineage>
</organism>
<feature type="domain" description="Phage capsid-like C-terminal" evidence="3">
    <location>
        <begin position="168"/>
        <end position="450"/>
    </location>
</feature>
<sequence length="455" mass="48236">MAALAAVATVLASPFRALGAASPRPIDQDEVVERPSMRLTAPAMPRAIAGTVRADVSDPKTLITKLQGAFEAFKETHAREQQEIKAGLADVVTTDKLTAINATLTELQTAVDEQARIQAAAKLGNGAVIGDIKGDPEYAAAFKAHMRRGDSAPGEVKAAMQKGTDTDGGYLAPIEWDRTIGEKLKRISPMRAESRVITISVAGFKKYFSDRNVGSGWVGETASRPATTTPQIGVLDFTPGELYANPAISQQLLDDAAVDLEQWLGSEVDTEFARQEGIGFLSGDGANKPYGILTYVAGAANAARHPYGAIATVASGAAAAFTGDGFIELMYDLPSEFAGNAKLFINRQSLGSARKLKDGQGNFLWQPSYALGQPQTLNGAPIVEMPDMPTVAAGNIAALYGDMEATYLVVDRIGIRVLRDPFTNKPFVHFYTTKRVGGGVHNPQPMRALKIGAAG</sequence>
<dbReference type="InterPro" id="IPR054612">
    <property type="entry name" value="Phage_capsid-like_C"/>
</dbReference>
<evidence type="ECO:0000256" key="2">
    <source>
        <dbReference type="SAM" id="SignalP"/>
    </source>
</evidence>
<dbReference type="Gene3D" id="3.30.2320.10">
    <property type="entry name" value="hypothetical protein PF0899 domain"/>
    <property type="match status" value="1"/>
</dbReference>
<dbReference type="RefSeq" id="WP_184115717.1">
    <property type="nucleotide sequence ID" value="NZ_JACHNY010000005.1"/>
</dbReference>
<evidence type="ECO:0000259" key="3">
    <source>
        <dbReference type="Pfam" id="PF05065"/>
    </source>
</evidence>
<reference evidence="4 5" key="1">
    <citation type="submission" date="2020-08" db="EMBL/GenBank/DDBJ databases">
        <title>Genomic Encyclopedia of Type Strains, Phase IV (KMG-IV): sequencing the most valuable type-strain genomes for metagenomic binning, comparative biology and taxonomic classification.</title>
        <authorList>
            <person name="Goeker M."/>
        </authorList>
    </citation>
    <scope>NUCLEOTIDE SEQUENCE [LARGE SCALE GENOMIC DNA]</scope>
    <source>
        <strain evidence="4 5">DSM 15867</strain>
    </source>
</reference>
<proteinExistence type="predicted"/>
<dbReference type="InterPro" id="IPR024455">
    <property type="entry name" value="Phage_capsid"/>
</dbReference>
<comment type="subcellular location">
    <subcellularLocation>
        <location evidence="1">Virion</location>
    </subcellularLocation>
</comment>
<dbReference type="Proteomes" id="UP000574769">
    <property type="component" value="Unassembled WGS sequence"/>
</dbReference>
<dbReference type="Pfam" id="PF05065">
    <property type="entry name" value="Phage_capsid"/>
    <property type="match status" value="1"/>
</dbReference>
<feature type="signal peptide" evidence="2">
    <location>
        <begin position="1"/>
        <end position="19"/>
    </location>
</feature>